<dbReference type="AlphaFoldDB" id="A0A8J1TXE9"/>
<proteinExistence type="predicted"/>
<dbReference type="SUPFAM" id="SSF47986">
    <property type="entry name" value="DEATH domain"/>
    <property type="match status" value="1"/>
</dbReference>
<accession>A0A8J1TXE9</accession>
<protein>
    <submittedName>
        <fullName evidence="1">Uncharacterized protein</fullName>
    </submittedName>
</protein>
<keyword evidence="2" id="KW-1185">Reference proteome</keyword>
<dbReference type="InterPro" id="IPR011029">
    <property type="entry name" value="DEATH-like_dom_sf"/>
</dbReference>
<dbReference type="CDD" id="cd01670">
    <property type="entry name" value="Death"/>
    <property type="match status" value="1"/>
</dbReference>
<sequence length="101" mass="11459">EDTSPIWLQKVAHSIVPQTFNVGRKLGISDEDMDILKLDLKGHSEEISYQILRKWYSGFKGFNPKVILHDVLVECSLSEVAERHLGQKTIGNSGLNLQNRK</sequence>
<reference evidence="1" key="1">
    <citation type="submission" date="2022-03" db="EMBL/GenBank/DDBJ databases">
        <authorList>
            <person name="Martin C."/>
        </authorList>
    </citation>
    <scope>NUCLEOTIDE SEQUENCE</scope>
</reference>
<comment type="caution">
    <text evidence="1">The sequence shown here is derived from an EMBL/GenBank/DDBJ whole genome shotgun (WGS) entry which is preliminary data.</text>
</comment>
<evidence type="ECO:0000313" key="1">
    <source>
        <dbReference type="EMBL" id="CAH1797027.1"/>
    </source>
</evidence>
<dbReference type="Gene3D" id="1.10.533.10">
    <property type="entry name" value="Death Domain, Fas"/>
    <property type="match status" value="1"/>
</dbReference>
<dbReference type="EMBL" id="CAIIXF020000010">
    <property type="protein sequence ID" value="CAH1797027.1"/>
    <property type="molecule type" value="Genomic_DNA"/>
</dbReference>
<dbReference type="Proteomes" id="UP000749559">
    <property type="component" value="Unassembled WGS sequence"/>
</dbReference>
<feature type="non-terminal residue" evidence="1">
    <location>
        <position position="1"/>
    </location>
</feature>
<evidence type="ECO:0000313" key="2">
    <source>
        <dbReference type="Proteomes" id="UP000749559"/>
    </source>
</evidence>
<organism evidence="1 2">
    <name type="scientific">Owenia fusiformis</name>
    <name type="common">Polychaete worm</name>
    <dbReference type="NCBI Taxonomy" id="6347"/>
    <lineage>
        <taxon>Eukaryota</taxon>
        <taxon>Metazoa</taxon>
        <taxon>Spiralia</taxon>
        <taxon>Lophotrochozoa</taxon>
        <taxon>Annelida</taxon>
        <taxon>Polychaeta</taxon>
        <taxon>Sedentaria</taxon>
        <taxon>Canalipalpata</taxon>
        <taxon>Sabellida</taxon>
        <taxon>Oweniida</taxon>
        <taxon>Oweniidae</taxon>
        <taxon>Owenia</taxon>
    </lineage>
</organism>
<gene>
    <name evidence="1" type="ORF">OFUS_LOCUS21371</name>
</gene>
<name>A0A8J1TXE9_OWEFU</name>